<keyword evidence="1" id="KW-0472">Membrane</keyword>
<organism evidence="3 4">
    <name type="scientific">Candidatus Shapirobacteria bacterium CG2_30_35_20</name>
    <dbReference type="NCBI Taxonomy" id="1805376"/>
    <lineage>
        <taxon>Bacteria</taxon>
        <taxon>Candidatus Shapironibacteriota</taxon>
    </lineage>
</organism>
<dbReference type="PANTHER" id="PTHR43630:SF2">
    <property type="entry name" value="GLYCOSYLTRANSFERASE"/>
    <property type="match status" value="1"/>
</dbReference>
<dbReference type="Proteomes" id="UP000182344">
    <property type="component" value="Unassembled WGS sequence"/>
</dbReference>
<comment type="caution">
    <text evidence="3">The sequence shown here is derived from an EMBL/GenBank/DDBJ whole genome shotgun (WGS) entry which is preliminary data.</text>
</comment>
<gene>
    <name evidence="3" type="ORF">AUK05_00445</name>
</gene>
<accession>A0A1J5HQY8</accession>
<dbReference type="Gene3D" id="3.90.550.10">
    <property type="entry name" value="Spore Coat Polysaccharide Biosynthesis Protein SpsA, Chain A"/>
    <property type="match status" value="1"/>
</dbReference>
<proteinExistence type="predicted"/>
<dbReference type="InterPro" id="IPR029044">
    <property type="entry name" value="Nucleotide-diphossugar_trans"/>
</dbReference>
<protein>
    <recommendedName>
        <fullName evidence="2">Glycosyltransferase 2-like domain-containing protein</fullName>
    </recommendedName>
</protein>
<dbReference type="SUPFAM" id="SSF53448">
    <property type="entry name" value="Nucleotide-diphospho-sugar transferases"/>
    <property type="match status" value="1"/>
</dbReference>
<dbReference type="Pfam" id="PF00535">
    <property type="entry name" value="Glycos_transf_2"/>
    <property type="match status" value="1"/>
</dbReference>
<sequence>MSNITLILLTKNEQENLSKWGGWIDKLIHINEIIVIDSSSTDNTKLILKSLESKRLKIKIFDKKFNDNFANLRNFAVKHAINDWILFLDADEIPSSKLINYLNKLNLDNNYCYSIKRYLVYLNKVVYHGVSTTDNPIRLFNRNSGKFIGLIHEVWATSNKQTTINFPVFHYSAPNLKTFLNKLNNYSTIRAQELFKQKTKVNLFDIIIYPTAKFIQYYFWHLGFVDGIPGVIICLSMSFYSFLVRCKLWQLYHV</sequence>
<reference evidence="3 4" key="1">
    <citation type="journal article" date="2016" name="Environ. Microbiol.">
        <title>Genomic resolution of a cold subsurface aquifer community provides metabolic insights for novel microbes adapted to high CO concentrations.</title>
        <authorList>
            <person name="Probst A.J."/>
            <person name="Castelle C.J."/>
            <person name="Singh A."/>
            <person name="Brown C.T."/>
            <person name="Anantharaman K."/>
            <person name="Sharon I."/>
            <person name="Hug L.A."/>
            <person name="Burstein D."/>
            <person name="Emerson J.B."/>
            <person name="Thomas B.C."/>
            <person name="Banfield J.F."/>
        </authorList>
    </citation>
    <scope>NUCLEOTIDE SEQUENCE [LARGE SCALE GENOMIC DNA]</scope>
    <source>
        <strain evidence="3">CG2_30_35_20</strain>
    </source>
</reference>
<evidence type="ECO:0000259" key="2">
    <source>
        <dbReference type="Pfam" id="PF00535"/>
    </source>
</evidence>
<dbReference type="AlphaFoldDB" id="A0A1J5HQY8"/>
<evidence type="ECO:0000313" key="4">
    <source>
        <dbReference type="Proteomes" id="UP000182344"/>
    </source>
</evidence>
<dbReference type="InterPro" id="IPR001173">
    <property type="entry name" value="Glyco_trans_2-like"/>
</dbReference>
<dbReference type="STRING" id="1805376.AUK05_00445"/>
<feature type="domain" description="Glycosyltransferase 2-like" evidence="2">
    <location>
        <begin position="31"/>
        <end position="132"/>
    </location>
</feature>
<dbReference type="PANTHER" id="PTHR43630">
    <property type="entry name" value="POLY-BETA-1,6-N-ACETYL-D-GLUCOSAMINE SYNTHASE"/>
    <property type="match status" value="1"/>
</dbReference>
<dbReference type="CDD" id="cd02511">
    <property type="entry name" value="Beta4Glucosyltransferase"/>
    <property type="match status" value="1"/>
</dbReference>
<keyword evidence="1" id="KW-1133">Transmembrane helix</keyword>
<keyword evidence="1" id="KW-0812">Transmembrane</keyword>
<evidence type="ECO:0000313" key="3">
    <source>
        <dbReference type="EMBL" id="OIP87757.1"/>
    </source>
</evidence>
<feature type="transmembrane region" description="Helical" evidence="1">
    <location>
        <begin position="218"/>
        <end position="243"/>
    </location>
</feature>
<dbReference type="EMBL" id="MNZO01000007">
    <property type="protein sequence ID" value="OIP87757.1"/>
    <property type="molecule type" value="Genomic_DNA"/>
</dbReference>
<evidence type="ECO:0000256" key="1">
    <source>
        <dbReference type="SAM" id="Phobius"/>
    </source>
</evidence>
<name>A0A1J5HQY8_9BACT</name>